<dbReference type="AlphaFoldDB" id="A0A0R3PU97"/>
<feature type="region of interest" description="Disordered" evidence="2">
    <location>
        <begin position="1"/>
        <end position="35"/>
    </location>
</feature>
<dbReference type="OrthoDB" id="5840263at2759"/>
<gene>
    <name evidence="3" type="ORF">ACOC_LOCUS9450</name>
</gene>
<name>A0A0R3PU97_ANGCS</name>
<feature type="coiled-coil region" evidence="1">
    <location>
        <begin position="115"/>
        <end position="156"/>
    </location>
</feature>
<evidence type="ECO:0000313" key="3">
    <source>
        <dbReference type="EMBL" id="VDM61035.1"/>
    </source>
</evidence>
<reference evidence="3 4" key="2">
    <citation type="submission" date="2018-11" db="EMBL/GenBank/DDBJ databases">
        <authorList>
            <consortium name="Pathogen Informatics"/>
        </authorList>
    </citation>
    <scope>NUCLEOTIDE SEQUENCE [LARGE SCALE GENOMIC DNA]</scope>
    <source>
        <strain evidence="3 4">Costa Rica</strain>
    </source>
</reference>
<evidence type="ECO:0000313" key="5">
    <source>
        <dbReference type="WBParaSite" id="ACOC_0000944901-mRNA-1"/>
    </source>
</evidence>
<feature type="compositionally biased region" description="Polar residues" evidence="2">
    <location>
        <begin position="17"/>
        <end position="29"/>
    </location>
</feature>
<evidence type="ECO:0000256" key="1">
    <source>
        <dbReference type="SAM" id="Coils"/>
    </source>
</evidence>
<protein>
    <submittedName>
        <fullName evidence="5">Sin3a_C domain-containing protein</fullName>
    </submittedName>
</protein>
<dbReference type="EMBL" id="UYYA01004298">
    <property type="protein sequence ID" value="VDM61035.1"/>
    <property type="molecule type" value="Genomic_DNA"/>
</dbReference>
<sequence>MAAGLLNERTKKRTKGENTATISKENGSSCDKPKPKKVPLQSFLIHFSMDIFKNKPDRCRKRIYDAVNEQLRRAEATIGLLRYIDPQLHQLNRQLGFLNMKCRTYYNRFAFNKELRKQQQDIDKARETMTSTLERYKKCELELEAKRVQLEMYEKIRDIKEDLDGMSDMEKLQKMKRAIGEVLSLSPIEYESDANNGEFDVYIMNANYPPYICLVRSAFLQKVHFRTIPLSLPIVRPGTIFHRLTTGYDLKEQFKLKPSGKVSRRVKYRRKEWPLIVAIRDHLVNTKARSSPCSAVTLF</sequence>
<accession>A0A0R3PU97</accession>
<dbReference type="Proteomes" id="UP000267027">
    <property type="component" value="Unassembled WGS sequence"/>
</dbReference>
<keyword evidence="4" id="KW-1185">Reference proteome</keyword>
<keyword evidence="1" id="KW-0175">Coiled coil</keyword>
<evidence type="ECO:0000313" key="4">
    <source>
        <dbReference type="Proteomes" id="UP000267027"/>
    </source>
</evidence>
<reference evidence="5" key="1">
    <citation type="submission" date="2017-02" db="UniProtKB">
        <authorList>
            <consortium name="WormBaseParasite"/>
        </authorList>
    </citation>
    <scope>IDENTIFICATION</scope>
</reference>
<evidence type="ECO:0000256" key="2">
    <source>
        <dbReference type="SAM" id="MobiDB-lite"/>
    </source>
</evidence>
<organism evidence="5">
    <name type="scientific">Angiostrongylus costaricensis</name>
    <name type="common">Nematode worm</name>
    <dbReference type="NCBI Taxonomy" id="334426"/>
    <lineage>
        <taxon>Eukaryota</taxon>
        <taxon>Metazoa</taxon>
        <taxon>Ecdysozoa</taxon>
        <taxon>Nematoda</taxon>
        <taxon>Chromadorea</taxon>
        <taxon>Rhabditida</taxon>
        <taxon>Rhabditina</taxon>
        <taxon>Rhabditomorpha</taxon>
        <taxon>Strongyloidea</taxon>
        <taxon>Metastrongylidae</taxon>
        <taxon>Angiostrongylus</taxon>
    </lineage>
</organism>
<dbReference type="WBParaSite" id="ACOC_0000944901-mRNA-1">
    <property type="protein sequence ID" value="ACOC_0000944901-mRNA-1"/>
    <property type="gene ID" value="ACOC_0000944901"/>
</dbReference>
<proteinExistence type="predicted"/>